<dbReference type="GeneID" id="25400985"/>
<dbReference type="InterPro" id="IPR048279">
    <property type="entry name" value="MdtK-like"/>
</dbReference>
<dbReference type="GO" id="GO:0015297">
    <property type="term" value="F:antiporter activity"/>
    <property type="evidence" value="ECO:0007669"/>
    <property type="project" value="UniProtKB-KW"/>
</dbReference>
<accession>A0A0F7FGU5</accession>
<keyword evidence="6 10" id="KW-1133">Transmembrane helix</keyword>
<dbReference type="PANTHER" id="PTHR43298:SF2">
    <property type="entry name" value="FMN_FAD EXPORTER YEEO-RELATED"/>
    <property type="match status" value="1"/>
</dbReference>
<keyword evidence="7" id="KW-0406">Ion transport</keyword>
<dbReference type="HOGENOM" id="CLU_012893_5_3_2"/>
<dbReference type="GO" id="GO:0006811">
    <property type="term" value="P:monoatomic ion transport"/>
    <property type="evidence" value="ECO:0007669"/>
    <property type="project" value="UniProtKB-KW"/>
</dbReference>
<evidence type="ECO:0000256" key="3">
    <source>
        <dbReference type="ARBA" id="ARBA00022449"/>
    </source>
</evidence>
<dbReference type="KEGG" id="thf:MA03_02100"/>
<evidence type="ECO:0000256" key="10">
    <source>
        <dbReference type="SAM" id="Phobius"/>
    </source>
</evidence>
<feature type="transmembrane region" description="Helical" evidence="10">
    <location>
        <begin position="158"/>
        <end position="176"/>
    </location>
</feature>
<feature type="transmembrane region" description="Helical" evidence="10">
    <location>
        <begin position="410"/>
        <end position="430"/>
    </location>
</feature>
<keyword evidence="3" id="KW-0050">Antiport</keyword>
<dbReference type="OrthoDB" id="214119at2157"/>
<dbReference type="GO" id="GO:0005886">
    <property type="term" value="C:plasma membrane"/>
    <property type="evidence" value="ECO:0007669"/>
    <property type="project" value="UniProtKB-SubCell"/>
</dbReference>
<dbReference type="Pfam" id="PF01554">
    <property type="entry name" value="MatE"/>
    <property type="match status" value="2"/>
</dbReference>
<evidence type="ECO:0000256" key="7">
    <source>
        <dbReference type="ARBA" id="ARBA00023065"/>
    </source>
</evidence>
<protein>
    <recommendedName>
        <fullName evidence="9">Multidrug-efflux transporter</fullName>
    </recommendedName>
</protein>
<dbReference type="InterPro" id="IPR050222">
    <property type="entry name" value="MATE_MdtK"/>
</dbReference>
<keyword evidence="8 10" id="KW-0472">Membrane</keyword>
<keyword evidence="4" id="KW-1003">Cell membrane</keyword>
<evidence type="ECO:0000256" key="6">
    <source>
        <dbReference type="ARBA" id="ARBA00022989"/>
    </source>
</evidence>
<dbReference type="PANTHER" id="PTHR43298">
    <property type="entry name" value="MULTIDRUG RESISTANCE PROTEIN NORM-RELATED"/>
    <property type="match status" value="1"/>
</dbReference>
<reference evidence="11 12" key="1">
    <citation type="journal article" date="2015" name="Stand. Genomic Sci.">
        <title>Complete genome sequence of and proposal of Thermofilum uzonense sp. nov. a novel hyperthermophilic crenarchaeon and emended description of the genus Thermofilum.</title>
        <authorList>
            <person name="Toshchakov S.V."/>
            <person name="Korzhenkov A.A."/>
            <person name="Samarov N.I."/>
            <person name="Mazunin I.O."/>
            <person name="Mozhey O.I."/>
            <person name="Shmyr I.S."/>
            <person name="Derbikova K.S."/>
            <person name="Taranov E.A."/>
            <person name="Dominova I.N."/>
            <person name="Bonch-Osmolovskaya E.A."/>
            <person name="Patrushev M.V."/>
            <person name="Podosokorskaya O.A."/>
            <person name="Kublanov I.V."/>
        </authorList>
    </citation>
    <scope>NUCLEOTIDE SEQUENCE [LARGE SCALE GENOMIC DNA]</scope>
    <source>
        <strain evidence="11 12">1807-2</strain>
    </source>
</reference>
<dbReference type="RefSeq" id="WP_052883689.1">
    <property type="nucleotide sequence ID" value="NZ_CP009961.1"/>
</dbReference>
<dbReference type="NCBIfam" id="TIGR00797">
    <property type="entry name" value="matE"/>
    <property type="match status" value="1"/>
</dbReference>
<dbReference type="AlphaFoldDB" id="A0A0F7FGU5"/>
<keyword evidence="5 10" id="KW-0812">Transmembrane</keyword>
<gene>
    <name evidence="11" type="ORF">MA03_02100</name>
</gene>
<evidence type="ECO:0000256" key="9">
    <source>
        <dbReference type="ARBA" id="ARBA00031636"/>
    </source>
</evidence>
<organism evidence="11 12">
    <name type="scientific">Infirmifilum uzonense</name>
    <dbReference type="NCBI Taxonomy" id="1550241"/>
    <lineage>
        <taxon>Archaea</taxon>
        <taxon>Thermoproteota</taxon>
        <taxon>Thermoprotei</taxon>
        <taxon>Thermofilales</taxon>
        <taxon>Thermofilaceae</taxon>
        <taxon>Infirmifilum</taxon>
    </lineage>
</organism>
<feature type="transmembrane region" description="Helical" evidence="10">
    <location>
        <begin position="343"/>
        <end position="364"/>
    </location>
</feature>
<evidence type="ECO:0000256" key="8">
    <source>
        <dbReference type="ARBA" id="ARBA00023136"/>
    </source>
</evidence>
<sequence length="434" mass="46043">MEERSVTSLALPITISTISDSLLSLVALITVSKLSTTAVAATGLAAYLFFVINALASVFTGGLMVVLAQAIGARKEDIAGSATGETLCLAFVLSVLIVLSTPYWLSSYFLAVSSGNAEVTELALEYTFLRLLSLPALFVNIVLASLYRSVDKPWPSVYASLINLGLGLLLIPLFTLGGFNVKAMGLKGAGFATTISSYFSLVAYAIWKPPIRIQLTVPGRLSLKVLMLGTPMALERFVASIAHNIYVNAVAKGGTIALAAHNIGVNVESLIIQPSFAISLATLVRTGQETGARNLESVSARLREGVVVGAITMGLAALALVALSPFAGYMFTSDPEIIRLTQAYLVLAALSEIGFGISNAFYGAMRGMGSVWLPLFINMITVVFFRAIPAQVLAEKYGAIGAWATQNTDMYGRALLASLAWRILGARRLAKRVF</sequence>
<comment type="subcellular location">
    <subcellularLocation>
        <location evidence="1">Cell membrane</location>
        <topology evidence="1">Multi-pass membrane protein</topology>
    </subcellularLocation>
</comment>
<keyword evidence="2" id="KW-0813">Transport</keyword>
<feature type="transmembrane region" description="Helical" evidence="10">
    <location>
        <begin position="44"/>
        <end position="67"/>
    </location>
</feature>
<evidence type="ECO:0000313" key="12">
    <source>
        <dbReference type="Proteomes" id="UP000067434"/>
    </source>
</evidence>
<feature type="transmembrane region" description="Helical" evidence="10">
    <location>
        <begin position="87"/>
        <end position="106"/>
    </location>
</feature>
<name>A0A0F7FGU5_9CREN</name>
<evidence type="ECO:0000256" key="1">
    <source>
        <dbReference type="ARBA" id="ARBA00004651"/>
    </source>
</evidence>
<feature type="transmembrane region" description="Helical" evidence="10">
    <location>
        <begin position="126"/>
        <end position="146"/>
    </location>
</feature>
<dbReference type="GO" id="GO:0042910">
    <property type="term" value="F:xenobiotic transmembrane transporter activity"/>
    <property type="evidence" value="ECO:0007669"/>
    <property type="project" value="InterPro"/>
</dbReference>
<evidence type="ECO:0000256" key="4">
    <source>
        <dbReference type="ARBA" id="ARBA00022475"/>
    </source>
</evidence>
<evidence type="ECO:0000256" key="2">
    <source>
        <dbReference type="ARBA" id="ARBA00022448"/>
    </source>
</evidence>
<dbReference type="STRING" id="1550241.MA03_02100"/>
<feature type="transmembrane region" description="Helical" evidence="10">
    <location>
        <begin position="188"/>
        <end position="207"/>
    </location>
</feature>
<proteinExistence type="predicted"/>
<evidence type="ECO:0000313" key="11">
    <source>
        <dbReference type="EMBL" id="AKG38310.1"/>
    </source>
</evidence>
<dbReference type="Proteomes" id="UP000067434">
    <property type="component" value="Chromosome"/>
</dbReference>
<dbReference type="PIRSF" id="PIRSF006603">
    <property type="entry name" value="DinF"/>
    <property type="match status" value="1"/>
</dbReference>
<dbReference type="PATRIC" id="fig|1550241.5.peg.428"/>
<feature type="transmembrane region" description="Helical" evidence="10">
    <location>
        <begin position="306"/>
        <end position="331"/>
    </location>
</feature>
<evidence type="ECO:0000256" key="5">
    <source>
        <dbReference type="ARBA" id="ARBA00022692"/>
    </source>
</evidence>
<feature type="transmembrane region" description="Helical" evidence="10">
    <location>
        <begin position="371"/>
        <end position="390"/>
    </location>
</feature>
<feature type="transmembrane region" description="Helical" evidence="10">
    <location>
        <begin position="9"/>
        <end position="32"/>
    </location>
</feature>
<dbReference type="InterPro" id="IPR002528">
    <property type="entry name" value="MATE_fam"/>
</dbReference>
<keyword evidence="12" id="KW-1185">Reference proteome</keyword>
<dbReference type="EMBL" id="CP009961">
    <property type="protein sequence ID" value="AKG38310.1"/>
    <property type="molecule type" value="Genomic_DNA"/>
</dbReference>